<evidence type="ECO:0008006" key="3">
    <source>
        <dbReference type="Google" id="ProtNLM"/>
    </source>
</evidence>
<dbReference type="AlphaFoldDB" id="A0A8H3L9M1"/>
<dbReference type="InterPro" id="IPR036404">
    <property type="entry name" value="Jacalin-like_lectin_dom_sf"/>
</dbReference>
<sequence>MSITVKPSQKFGGNGGTSLDDFGIIMNDSSFNGINIKKILIRKVEAQCGIVVDSIQITYYLETIKGAYEFPDDDQVTGISGRYGPYIAQTVTRHSLCPNSVNKRLFLLPH</sequence>
<dbReference type="Gene3D" id="2.100.10.30">
    <property type="entry name" value="Jacalin-like lectin domain"/>
    <property type="match status" value="1"/>
</dbReference>
<name>A0A8H3L9M1_9GLOM</name>
<protein>
    <recommendedName>
        <fullName evidence="3">Jacalin-type lectin domain-containing protein</fullName>
    </recommendedName>
</protein>
<gene>
    <name evidence="1" type="ORF">RCL2_000887600</name>
</gene>
<evidence type="ECO:0000313" key="2">
    <source>
        <dbReference type="Proteomes" id="UP000615446"/>
    </source>
</evidence>
<dbReference type="Proteomes" id="UP000615446">
    <property type="component" value="Unassembled WGS sequence"/>
</dbReference>
<reference evidence="1" key="1">
    <citation type="submission" date="2019-10" db="EMBL/GenBank/DDBJ databases">
        <title>Conservation and host-specific expression of non-tandemly repeated heterogenous ribosome RNA gene in arbuscular mycorrhizal fungi.</title>
        <authorList>
            <person name="Maeda T."/>
            <person name="Kobayashi Y."/>
            <person name="Nakagawa T."/>
            <person name="Ezawa T."/>
            <person name="Yamaguchi K."/>
            <person name="Bino T."/>
            <person name="Nishimoto Y."/>
            <person name="Shigenobu S."/>
            <person name="Kawaguchi M."/>
        </authorList>
    </citation>
    <scope>NUCLEOTIDE SEQUENCE</scope>
    <source>
        <strain evidence="1">HR1</strain>
    </source>
</reference>
<evidence type="ECO:0000313" key="1">
    <source>
        <dbReference type="EMBL" id="GES81630.1"/>
    </source>
</evidence>
<dbReference type="SUPFAM" id="SSF51101">
    <property type="entry name" value="Mannose-binding lectins"/>
    <property type="match status" value="1"/>
</dbReference>
<proteinExistence type="predicted"/>
<comment type="caution">
    <text evidence="1">The sequence shown here is derived from an EMBL/GenBank/DDBJ whole genome shotgun (WGS) entry which is preliminary data.</text>
</comment>
<accession>A0A8H3L9M1</accession>
<organism evidence="1 2">
    <name type="scientific">Rhizophagus clarus</name>
    <dbReference type="NCBI Taxonomy" id="94130"/>
    <lineage>
        <taxon>Eukaryota</taxon>
        <taxon>Fungi</taxon>
        <taxon>Fungi incertae sedis</taxon>
        <taxon>Mucoromycota</taxon>
        <taxon>Glomeromycotina</taxon>
        <taxon>Glomeromycetes</taxon>
        <taxon>Glomerales</taxon>
        <taxon>Glomeraceae</taxon>
        <taxon>Rhizophagus</taxon>
    </lineage>
</organism>
<dbReference type="EMBL" id="BLAL01000058">
    <property type="protein sequence ID" value="GES81630.1"/>
    <property type="molecule type" value="Genomic_DNA"/>
</dbReference>